<evidence type="ECO:0000259" key="1">
    <source>
        <dbReference type="Pfam" id="PF05685"/>
    </source>
</evidence>
<name>A0A2Z3H3G2_9BACT</name>
<dbReference type="InterPro" id="IPR011335">
    <property type="entry name" value="Restrct_endonuc-II-like"/>
</dbReference>
<dbReference type="PANTHER" id="PTHR34107:SF1">
    <property type="entry name" value="SLL0198 PROTEIN"/>
    <property type="match status" value="1"/>
</dbReference>
<protein>
    <recommendedName>
        <fullName evidence="1">Putative restriction endonuclease domain-containing protein</fullName>
    </recommendedName>
</protein>
<reference evidence="2 3" key="1">
    <citation type="submission" date="2018-01" db="EMBL/GenBank/DDBJ databases">
        <title>G. obscuriglobus.</title>
        <authorList>
            <person name="Franke J."/>
            <person name="Blomberg W."/>
            <person name="Selmecki A."/>
        </authorList>
    </citation>
    <scope>NUCLEOTIDE SEQUENCE [LARGE SCALE GENOMIC DNA]</scope>
    <source>
        <strain evidence="2 3">DSM 5831</strain>
    </source>
</reference>
<dbReference type="Pfam" id="PF05685">
    <property type="entry name" value="Uma2"/>
    <property type="match status" value="1"/>
</dbReference>
<dbReference type="CDD" id="cd06260">
    <property type="entry name" value="DUF820-like"/>
    <property type="match status" value="1"/>
</dbReference>
<accession>A0A2Z3H3G2</accession>
<proteinExistence type="predicted"/>
<dbReference type="PANTHER" id="PTHR34107">
    <property type="entry name" value="SLL0198 PROTEIN-RELATED"/>
    <property type="match status" value="1"/>
</dbReference>
<dbReference type="InterPro" id="IPR008538">
    <property type="entry name" value="Uma2"/>
</dbReference>
<evidence type="ECO:0000313" key="2">
    <source>
        <dbReference type="EMBL" id="AWM38862.1"/>
    </source>
</evidence>
<evidence type="ECO:0000313" key="3">
    <source>
        <dbReference type="Proteomes" id="UP000245802"/>
    </source>
</evidence>
<dbReference type="Gene3D" id="3.90.1570.10">
    <property type="entry name" value="tt1808, chain A"/>
    <property type="match status" value="1"/>
</dbReference>
<gene>
    <name evidence="2" type="ORF">C1280_18995</name>
</gene>
<feature type="domain" description="Putative restriction endonuclease" evidence="1">
    <location>
        <begin position="20"/>
        <end position="184"/>
    </location>
</feature>
<dbReference type="Proteomes" id="UP000245802">
    <property type="component" value="Chromosome"/>
</dbReference>
<dbReference type="KEGG" id="gog:C1280_18995"/>
<sequence>MLAAQEEGAMPATAQALVTLEEYARLPDRDNGIDLIAGRVVNRPFHSAQHGLVCGNICGLLGEYRQRRGTGSASLRCGLVIARDPATVTGPDAAFWSDRTDLPLEHGWPTRPPDAAFEVVDAGEPYSDVMRRVRLLVEFGVGVLWLVDPSLRSVAEFRGPAVRTFEVSDTLDGGDVLPGFACKVSDLFA</sequence>
<dbReference type="EMBL" id="CP025958">
    <property type="protein sequence ID" value="AWM38862.1"/>
    <property type="molecule type" value="Genomic_DNA"/>
</dbReference>
<organism evidence="2 3">
    <name type="scientific">Gemmata obscuriglobus</name>
    <dbReference type="NCBI Taxonomy" id="114"/>
    <lineage>
        <taxon>Bacteria</taxon>
        <taxon>Pseudomonadati</taxon>
        <taxon>Planctomycetota</taxon>
        <taxon>Planctomycetia</taxon>
        <taxon>Gemmatales</taxon>
        <taxon>Gemmataceae</taxon>
        <taxon>Gemmata</taxon>
    </lineage>
</organism>
<dbReference type="AlphaFoldDB" id="A0A2Z3H3G2"/>
<dbReference type="InterPro" id="IPR012296">
    <property type="entry name" value="Nuclease_put_TT1808"/>
</dbReference>
<dbReference type="SUPFAM" id="SSF52980">
    <property type="entry name" value="Restriction endonuclease-like"/>
    <property type="match status" value="1"/>
</dbReference>
<keyword evidence="3" id="KW-1185">Reference proteome</keyword>